<dbReference type="AlphaFoldDB" id="A0A7H8TAT5"/>
<dbReference type="Proteomes" id="UP000509418">
    <property type="component" value="Chromosome"/>
</dbReference>
<name>A0A7H8TAT5_STRCX</name>
<keyword evidence="1" id="KW-1133">Transmembrane helix</keyword>
<evidence type="ECO:0000256" key="1">
    <source>
        <dbReference type="SAM" id="Phobius"/>
    </source>
</evidence>
<keyword evidence="1" id="KW-0472">Membrane</keyword>
<organism evidence="2 3">
    <name type="scientific">Streptomyces chartreusis</name>
    <dbReference type="NCBI Taxonomy" id="1969"/>
    <lineage>
        <taxon>Bacteria</taxon>
        <taxon>Bacillati</taxon>
        <taxon>Actinomycetota</taxon>
        <taxon>Actinomycetes</taxon>
        <taxon>Kitasatosporales</taxon>
        <taxon>Streptomycetaceae</taxon>
        <taxon>Streptomyces</taxon>
    </lineage>
</organism>
<keyword evidence="3" id="KW-1185">Reference proteome</keyword>
<accession>A0A7H8TAT5</accession>
<keyword evidence="1" id="KW-0812">Transmembrane</keyword>
<protein>
    <submittedName>
        <fullName evidence="2">Uncharacterized protein</fullName>
    </submittedName>
</protein>
<sequence>MRVGDMVLFQALCALTELTLGLMAQAKLGVIGLVILSAVVIGIRARNSRLAVGAVVVFVFLMTQA</sequence>
<proteinExistence type="predicted"/>
<reference evidence="2 3" key="1">
    <citation type="submission" date="2020-06" db="EMBL/GenBank/DDBJ databases">
        <title>Genome mining for natural products.</title>
        <authorList>
            <person name="Zhang B."/>
            <person name="Shi J."/>
            <person name="Ge H."/>
        </authorList>
    </citation>
    <scope>NUCLEOTIDE SEQUENCE [LARGE SCALE GENOMIC DNA]</scope>
    <source>
        <strain evidence="2 3">NA02069</strain>
    </source>
</reference>
<evidence type="ECO:0000313" key="3">
    <source>
        <dbReference type="Proteomes" id="UP000509418"/>
    </source>
</evidence>
<gene>
    <name evidence="2" type="ORF">HUT05_26260</name>
</gene>
<evidence type="ECO:0000313" key="2">
    <source>
        <dbReference type="EMBL" id="QKZ20536.1"/>
    </source>
</evidence>
<dbReference type="EMBL" id="CP056041">
    <property type="protein sequence ID" value="QKZ20536.1"/>
    <property type="molecule type" value="Genomic_DNA"/>
</dbReference>
<feature type="transmembrane region" description="Helical" evidence="1">
    <location>
        <begin position="20"/>
        <end position="41"/>
    </location>
</feature>